<dbReference type="VEuPathDB" id="FungiDB:I303_06739"/>
<accession>A0A1A5ZZG2</accession>
<dbReference type="InterPro" id="IPR021109">
    <property type="entry name" value="Peptidase_aspartic_dom_sf"/>
</dbReference>
<dbReference type="Pfam" id="PF00026">
    <property type="entry name" value="Asp"/>
    <property type="match status" value="1"/>
</dbReference>
<dbReference type="PROSITE" id="PS00141">
    <property type="entry name" value="ASP_PROTEASE"/>
    <property type="match status" value="1"/>
</dbReference>
<dbReference type="SUPFAM" id="SSF50630">
    <property type="entry name" value="Acid proteases"/>
    <property type="match status" value="1"/>
</dbReference>
<sequence length="294" mass="31163">MVNTGIVTTEGCELKSKAYGGLIFHLFCGGELIFATGSGSVHGCLVSTDVTIGNYVLPNLPILAARDTEGFDGGYMSGILGLAMNKTSIDNQATPIDVLHTTGLISTPEVGFRLTRQGTGSEIVFGNPHSYPHADQGKKVELGKQGEDGLYRVKLDSFLAKSAVITASNVKMQDIDVIVDTGTTNILVSESMMAPLYAALCGMQDPSDGTFLAPCNGPVNPDGALALKFGGVTFPVKWEDLVARPSASREDLCHLRIQQTPAEDYILIGAAFLHNVYHVINAATGRVTLYGLKP</sequence>
<dbReference type="PANTHER" id="PTHR47966:SF51">
    <property type="entry name" value="BETA-SITE APP-CLEAVING ENZYME, ISOFORM A-RELATED"/>
    <property type="match status" value="1"/>
</dbReference>
<reference evidence="4" key="1">
    <citation type="submission" date="2013-07" db="EMBL/GenBank/DDBJ databases">
        <title>The Genome Sequence of Cryptococcus dejecticola CBS10117.</title>
        <authorList>
            <consortium name="The Broad Institute Genome Sequencing Platform"/>
            <person name="Cuomo C."/>
            <person name="Litvintseva A."/>
            <person name="Chen Y."/>
            <person name="Heitman J."/>
            <person name="Sun S."/>
            <person name="Springer D."/>
            <person name="Dromer F."/>
            <person name="Young S.K."/>
            <person name="Zeng Q."/>
            <person name="Gargeya S."/>
            <person name="Fitzgerald M."/>
            <person name="Abouelleil A."/>
            <person name="Alvarado L."/>
            <person name="Berlin A.M."/>
            <person name="Chapman S.B."/>
            <person name="Dewar J."/>
            <person name="Goldberg J."/>
            <person name="Griggs A."/>
            <person name="Gujja S."/>
            <person name="Hansen M."/>
            <person name="Howarth C."/>
            <person name="Imamovic A."/>
            <person name="Larimer J."/>
            <person name="McCowan C."/>
            <person name="Murphy C."/>
            <person name="Pearson M."/>
            <person name="Priest M."/>
            <person name="Roberts A."/>
            <person name="Saif S."/>
            <person name="Shea T."/>
            <person name="Sykes S."/>
            <person name="Wortman J."/>
            <person name="Nusbaum C."/>
            <person name="Birren B."/>
        </authorList>
    </citation>
    <scope>NUCLEOTIDE SEQUENCE [LARGE SCALE GENOMIC DNA]</scope>
    <source>
        <strain evidence="4">CBS 10117</strain>
    </source>
</reference>
<gene>
    <name evidence="4" type="ORF">I303_06739</name>
</gene>
<keyword evidence="2" id="KW-0645">Protease</keyword>
<evidence type="ECO:0000313" key="4">
    <source>
        <dbReference type="EMBL" id="OBR83180.1"/>
    </source>
</evidence>
<name>A0A1A5ZZG2_9TREE</name>
<evidence type="ECO:0000259" key="3">
    <source>
        <dbReference type="PROSITE" id="PS51767"/>
    </source>
</evidence>
<feature type="domain" description="Peptidase A1" evidence="3">
    <location>
        <begin position="1"/>
        <end position="290"/>
    </location>
</feature>
<dbReference type="PROSITE" id="PS51767">
    <property type="entry name" value="PEPTIDASE_A1"/>
    <property type="match status" value="1"/>
</dbReference>
<evidence type="ECO:0000256" key="1">
    <source>
        <dbReference type="ARBA" id="ARBA00007447"/>
    </source>
</evidence>
<dbReference type="EMBL" id="KI894034">
    <property type="protein sequence ID" value="OBR83180.1"/>
    <property type="molecule type" value="Genomic_DNA"/>
</dbReference>
<dbReference type="GO" id="GO:0006508">
    <property type="term" value="P:proteolysis"/>
    <property type="evidence" value="ECO:0007669"/>
    <property type="project" value="InterPro"/>
</dbReference>
<dbReference type="InterPro" id="IPR001969">
    <property type="entry name" value="Aspartic_peptidase_AS"/>
</dbReference>
<dbReference type="InterPro" id="IPR033121">
    <property type="entry name" value="PEPTIDASE_A1"/>
</dbReference>
<dbReference type="GO" id="GO:0004190">
    <property type="term" value="F:aspartic-type endopeptidase activity"/>
    <property type="evidence" value="ECO:0007669"/>
    <property type="project" value="UniProtKB-KW"/>
</dbReference>
<dbReference type="AlphaFoldDB" id="A0A1A5ZZG2"/>
<keyword evidence="2" id="KW-0378">Hydrolase</keyword>
<proteinExistence type="inferred from homology"/>
<evidence type="ECO:0000256" key="2">
    <source>
        <dbReference type="ARBA" id="ARBA00022750"/>
    </source>
</evidence>
<dbReference type="PANTHER" id="PTHR47966">
    <property type="entry name" value="BETA-SITE APP-CLEAVING ENZYME, ISOFORM A-RELATED"/>
    <property type="match status" value="1"/>
</dbReference>
<protein>
    <recommendedName>
        <fullName evidence="3">Peptidase A1 domain-containing protein</fullName>
    </recommendedName>
</protein>
<organism evidence="4">
    <name type="scientific">Kwoniella dejecticola CBS 10117</name>
    <dbReference type="NCBI Taxonomy" id="1296121"/>
    <lineage>
        <taxon>Eukaryota</taxon>
        <taxon>Fungi</taxon>
        <taxon>Dikarya</taxon>
        <taxon>Basidiomycota</taxon>
        <taxon>Agaricomycotina</taxon>
        <taxon>Tremellomycetes</taxon>
        <taxon>Tremellales</taxon>
        <taxon>Cryptococcaceae</taxon>
        <taxon>Kwoniella</taxon>
    </lineage>
</organism>
<dbReference type="Gene3D" id="2.40.70.10">
    <property type="entry name" value="Acid Proteases"/>
    <property type="match status" value="2"/>
</dbReference>
<comment type="similarity">
    <text evidence="1">Belongs to the peptidase A1 family.</text>
</comment>
<dbReference type="InterPro" id="IPR001461">
    <property type="entry name" value="Aspartic_peptidase_A1"/>
</dbReference>
<dbReference type="OrthoDB" id="2747330at2759"/>
<keyword evidence="2" id="KW-0064">Aspartyl protease</keyword>
<dbReference type="InterPro" id="IPR034164">
    <property type="entry name" value="Pepsin-like_dom"/>
</dbReference>
<dbReference type="CDD" id="cd05471">
    <property type="entry name" value="pepsin_like"/>
    <property type="match status" value="1"/>
</dbReference>